<keyword evidence="1" id="KW-0472">Membrane</keyword>
<dbReference type="NCBIfam" id="NF033664">
    <property type="entry name" value="PACE_transport"/>
    <property type="match status" value="1"/>
</dbReference>
<feature type="transmembrane region" description="Helical" evidence="1">
    <location>
        <begin position="88"/>
        <end position="108"/>
    </location>
</feature>
<keyword evidence="1" id="KW-1133">Transmembrane helix</keyword>
<dbReference type="OrthoDB" id="1631120at2"/>
<feature type="domain" description="Chlorhexidine efflux transporter" evidence="2">
    <location>
        <begin position="12"/>
        <end position="73"/>
    </location>
</feature>
<dbReference type="Proteomes" id="UP000321199">
    <property type="component" value="Chromosome"/>
</dbReference>
<dbReference type="InterPro" id="IPR007896">
    <property type="entry name" value="BTP_bacteria"/>
</dbReference>
<accession>A0A5B8RVY7</accession>
<feature type="transmembrane region" description="Helical" evidence="1">
    <location>
        <begin position="45"/>
        <end position="67"/>
    </location>
</feature>
<dbReference type="RefSeq" id="WP_146912465.1">
    <property type="nucleotide sequence ID" value="NZ_CP042344.1"/>
</dbReference>
<dbReference type="KEGG" id="cof:FOZ74_07445"/>
<dbReference type="InterPro" id="IPR058208">
    <property type="entry name" value="PACE"/>
</dbReference>
<keyword evidence="4" id="KW-1185">Reference proteome</keyword>
<dbReference type="Pfam" id="PF05232">
    <property type="entry name" value="BTP"/>
    <property type="match status" value="2"/>
</dbReference>
<sequence length="150" mass="16434">MSASHQATGLQGPWRRVIYVTIYEIIAIIASGLLFIAIGQQPGESGVMAVAASVIAVVWNVSFNAAFEWWETRQAVKGRSVARRVAHAIGFEGGLALILIPLMAWWFGVTLWQALVMEGALVVFFLVYTYVFNWVFDHFFGLPASAQAGA</sequence>
<evidence type="ECO:0000259" key="2">
    <source>
        <dbReference type="Pfam" id="PF05232"/>
    </source>
</evidence>
<proteinExistence type="predicted"/>
<feature type="transmembrane region" description="Helical" evidence="1">
    <location>
        <begin position="17"/>
        <end position="39"/>
    </location>
</feature>
<evidence type="ECO:0000256" key="1">
    <source>
        <dbReference type="SAM" id="Phobius"/>
    </source>
</evidence>
<evidence type="ECO:0000313" key="4">
    <source>
        <dbReference type="Proteomes" id="UP000321199"/>
    </source>
</evidence>
<gene>
    <name evidence="3" type="ORF">FOZ74_07445</name>
</gene>
<evidence type="ECO:0000313" key="3">
    <source>
        <dbReference type="EMBL" id="QEA12872.1"/>
    </source>
</evidence>
<reference evidence="3 4" key="1">
    <citation type="submission" date="2019-07" db="EMBL/GenBank/DDBJ databases">
        <title>Complete genome sequence of Comamonas sp. NLF 7-7 isolated from livestock.</title>
        <authorList>
            <person name="Kim D.H."/>
            <person name="Kim J.G."/>
        </authorList>
    </citation>
    <scope>NUCLEOTIDE SEQUENCE [LARGE SCALE GENOMIC DNA]</scope>
    <source>
        <strain evidence="3 4">NLF 7-7</strain>
    </source>
</reference>
<organism evidence="3 4">
    <name type="scientific">Comamonas flocculans</name>
    <dbReference type="NCBI Taxonomy" id="2597701"/>
    <lineage>
        <taxon>Bacteria</taxon>
        <taxon>Pseudomonadati</taxon>
        <taxon>Pseudomonadota</taxon>
        <taxon>Betaproteobacteria</taxon>
        <taxon>Burkholderiales</taxon>
        <taxon>Comamonadaceae</taxon>
        <taxon>Comamonas</taxon>
    </lineage>
</organism>
<protein>
    <submittedName>
        <fullName evidence="3">PACE efflux transporter</fullName>
    </submittedName>
</protein>
<name>A0A5B8RVY7_9BURK</name>
<keyword evidence="1" id="KW-0812">Transmembrane</keyword>
<dbReference type="EMBL" id="CP042344">
    <property type="protein sequence ID" value="QEA12872.1"/>
    <property type="molecule type" value="Genomic_DNA"/>
</dbReference>
<feature type="transmembrane region" description="Helical" evidence="1">
    <location>
        <begin position="114"/>
        <end position="136"/>
    </location>
</feature>
<feature type="domain" description="Chlorhexidine efflux transporter" evidence="2">
    <location>
        <begin position="79"/>
        <end position="141"/>
    </location>
</feature>
<dbReference type="AlphaFoldDB" id="A0A5B8RVY7"/>